<evidence type="ECO:0000256" key="2">
    <source>
        <dbReference type="SAM" id="SignalP"/>
    </source>
</evidence>
<gene>
    <name evidence="3" type="ORF">ABT322_34105</name>
</gene>
<evidence type="ECO:0000256" key="1">
    <source>
        <dbReference type="SAM" id="MobiDB-lite"/>
    </source>
</evidence>
<evidence type="ECO:0000313" key="4">
    <source>
        <dbReference type="Proteomes" id="UP001490330"/>
    </source>
</evidence>
<dbReference type="PROSITE" id="PS51257">
    <property type="entry name" value="PROKAR_LIPOPROTEIN"/>
    <property type="match status" value="1"/>
</dbReference>
<feature type="region of interest" description="Disordered" evidence="1">
    <location>
        <begin position="25"/>
        <end position="137"/>
    </location>
</feature>
<reference evidence="3 4" key="1">
    <citation type="submission" date="2024-06" db="EMBL/GenBank/DDBJ databases">
        <title>The Natural Products Discovery Center: Release of the First 8490 Sequenced Strains for Exploring Actinobacteria Biosynthetic Diversity.</title>
        <authorList>
            <person name="Kalkreuter E."/>
            <person name="Kautsar S.A."/>
            <person name="Yang D."/>
            <person name="Bader C.D."/>
            <person name="Teijaro C.N."/>
            <person name="Fluegel L."/>
            <person name="Davis C.M."/>
            <person name="Simpson J.R."/>
            <person name="Lauterbach L."/>
            <person name="Steele A.D."/>
            <person name="Gui C."/>
            <person name="Meng S."/>
            <person name="Li G."/>
            <person name="Viehrig K."/>
            <person name="Ye F."/>
            <person name="Su P."/>
            <person name="Kiefer A.F."/>
            <person name="Nichols A."/>
            <person name="Cepeda A.J."/>
            <person name="Yan W."/>
            <person name="Fan B."/>
            <person name="Jiang Y."/>
            <person name="Adhikari A."/>
            <person name="Zheng C.-J."/>
            <person name="Schuster L."/>
            <person name="Cowan T.M."/>
            <person name="Smanski M.J."/>
            <person name="Chevrette M.G."/>
            <person name="De Carvalho L.P.S."/>
            <person name="Shen B."/>
        </authorList>
    </citation>
    <scope>NUCLEOTIDE SEQUENCE [LARGE SCALE GENOMIC DNA]</scope>
    <source>
        <strain evidence="3 4">NPDC000632</strain>
    </source>
</reference>
<name>A0ABV1VQB7_9ACTN</name>
<sequence>MTARRTFPVLALAVMAAGLALTACDNGGGADKAAPSTTTSNVAQSPTAGPDAPTGGSGKKCTDQLDYAGDPRSNAEINSIGEDTGTCPEPQSGGAAPSGTPVQDGKKCTDQLDYAGDPRSNAEINSIGEDTGTCPEP</sequence>
<keyword evidence="2" id="KW-0732">Signal</keyword>
<accession>A0ABV1VQB7</accession>
<keyword evidence="4" id="KW-1185">Reference proteome</keyword>
<dbReference type="EMBL" id="JBEPCV010000049">
    <property type="protein sequence ID" value="MER6908678.1"/>
    <property type="molecule type" value="Genomic_DNA"/>
</dbReference>
<feature type="chain" id="PRO_5045099640" description="Secreted protein" evidence="2">
    <location>
        <begin position="24"/>
        <end position="137"/>
    </location>
</feature>
<dbReference type="RefSeq" id="WP_350724761.1">
    <property type="nucleotide sequence ID" value="NZ_JBEPCO010000059.1"/>
</dbReference>
<protein>
    <recommendedName>
        <fullName evidence="5">Secreted protein</fullName>
    </recommendedName>
</protein>
<feature type="signal peptide" evidence="2">
    <location>
        <begin position="1"/>
        <end position="23"/>
    </location>
</feature>
<feature type="non-terminal residue" evidence="3">
    <location>
        <position position="137"/>
    </location>
</feature>
<proteinExistence type="predicted"/>
<feature type="compositionally biased region" description="Polar residues" evidence="1">
    <location>
        <begin position="35"/>
        <end position="47"/>
    </location>
</feature>
<evidence type="ECO:0008006" key="5">
    <source>
        <dbReference type="Google" id="ProtNLM"/>
    </source>
</evidence>
<dbReference type="Proteomes" id="UP001490330">
    <property type="component" value="Unassembled WGS sequence"/>
</dbReference>
<evidence type="ECO:0000313" key="3">
    <source>
        <dbReference type="EMBL" id="MER6908678.1"/>
    </source>
</evidence>
<organism evidence="3 4">
    <name type="scientific">Streptomyces flaveolus</name>
    <dbReference type="NCBI Taxonomy" id="67297"/>
    <lineage>
        <taxon>Bacteria</taxon>
        <taxon>Bacillati</taxon>
        <taxon>Actinomycetota</taxon>
        <taxon>Actinomycetes</taxon>
        <taxon>Kitasatosporales</taxon>
        <taxon>Streptomycetaceae</taxon>
        <taxon>Streptomyces</taxon>
    </lineage>
</organism>
<comment type="caution">
    <text evidence="3">The sequence shown here is derived from an EMBL/GenBank/DDBJ whole genome shotgun (WGS) entry which is preliminary data.</text>
</comment>